<proteinExistence type="predicted"/>
<dbReference type="InterPro" id="IPR029063">
    <property type="entry name" value="SAM-dependent_MTases_sf"/>
</dbReference>
<evidence type="ECO:0000256" key="1">
    <source>
        <dbReference type="ARBA" id="ARBA00022603"/>
    </source>
</evidence>
<dbReference type="PANTHER" id="PTHR42912">
    <property type="entry name" value="METHYLTRANSFERASE"/>
    <property type="match status" value="1"/>
</dbReference>
<dbReference type="GO" id="GO:0043770">
    <property type="term" value="F:demethylmenaquinone methyltransferase activity"/>
    <property type="evidence" value="ECO:0007669"/>
    <property type="project" value="UniProtKB-EC"/>
</dbReference>
<dbReference type="CDD" id="cd02440">
    <property type="entry name" value="AdoMet_MTases"/>
    <property type="match status" value="1"/>
</dbReference>
<keyword evidence="1 3" id="KW-0489">Methyltransferase</keyword>
<dbReference type="GO" id="GO:0008757">
    <property type="term" value="F:S-adenosylmethionine-dependent methyltransferase activity"/>
    <property type="evidence" value="ECO:0007669"/>
    <property type="project" value="InterPro"/>
</dbReference>
<evidence type="ECO:0000313" key="3">
    <source>
        <dbReference type="EMBL" id="RFZ44524.1"/>
    </source>
</evidence>
<sequence>MNQQDSPSTCYRTEPVDAQAFTAHFDHLYTRLARPYDLAVKLLPVWRHWISAALPHIRGPRVLEVSFGTGWLLTRYANNFDTYGVDLNRRMVAIARRNLRRAGVSADLSQANVEALPYPDGQFDTVVNTMSFSGYPNGARAMTQLHRVLRRQGRLVLIDVGYPQDGNRLGTALAGMWQRAGDVIRDMPTLLDDLGFEVQHEQIGGFGSVHLYLATKL</sequence>
<name>A0A3E2MZ52_MYCMR</name>
<comment type="caution">
    <text evidence="3">The sequence shown here is derived from an EMBL/GenBank/DDBJ whole genome shotgun (WGS) entry which is preliminary data.</text>
</comment>
<keyword evidence="3" id="KW-0830">Ubiquinone</keyword>
<dbReference type="EMBL" id="PEDF01000042">
    <property type="protein sequence ID" value="RFZ44524.1"/>
    <property type="molecule type" value="Genomic_DNA"/>
</dbReference>
<dbReference type="AlphaFoldDB" id="A0A3E2MZ52"/>
<dbReference type="RefSeq" id="WP_117431858.1">
    <property type="nucleotide sequence ID" value="NZ_CP092981.1"/>
</dbReference>
<reference evidence="3 4" key="1">
    <citation type="journal article" date="2018" name="Sci. Rep.">
        <title>Extensive genomic diversity among Mycobacterium marinum strains revealed by whole genome sequencing.</title>
        <authorList>
            <person name="Das S."/>
            <person name="Pettersson B.M."/>
            <person name="Behra P.R."/>
            <person name="Mallick A."/>
            <person name="Cheramie M."/>
            <person name="Ramesh M."/>
            <person name="Shirreff L."/>
            <person name="DuCote T."/>
            <person name="Dasgupta S."/>
            <person name="Ennis D.G."/>
            <person name="Kirsebom L.A."/>
        </authorList>
    </citation>
    <scope>NUCLEOTIDE SEQUENCE [LARGE SCALE GENOMIC DNA]</scope>
    <source>
        <strain evidence="3 4">Davis1</strain>
    </source>
</reference>
<dbReference type="GO" id="GO:0032259">
    <property type="term" value="P:methylation"/>
    <property type="evidence" value="ECO:0007669"/>
    <property type="project" value="UniProtKB-KW"/>
</dbReference>
<dbReference type="Pfam" id="PF08241">
    <property type="entry name" value="Methyltransf_11"/>
    <property type="match status" value="1"/>
</dbReference>
<dbReference type="EC" id="2.1.1.163" evidence="3"/>
<evidence type="ECO:0000259" key="2">
    <source>
        <dbReference type="Pfam" id="PF08241"/>
    </source>
</evidence>
<dbReference type="InterPro" id="IPR050508">
    <property type="entry name" value="Methyltransf_Superfamily"/>
</dbReference>
<keyword evidence="3" id="KW-0808">Transferase</keyword>
<dbReference type="PANTHER" id="PTHR42912:SF96">
    <property type="entry name" value="METHYLTRANSFERASE DOMAIN-CONTAINING PROTEIN"/>
    <property type="match status" value="1"/>
</dbReference>
<organism evidence="3 4">
    <name type="scientific">Mycobacterium marinum</name>
    <dbReference type="NCBI Taxonomy" id="1781"/>
    <lineage>
        <taxon>Bacteria</taxon>
        <taxon>Bacillati</taxon>
        <taxon>Actinomycetota</taxon>
        <taxon>Actinomycetes</taxon>
        <taxon>Mycobacteriales</taxon>
        <taxon>Mycobacteriaceae</taxon>
        <taxon>Mycobacterium</taxon>
        <taxon>Mycobacterium ulcerans group</taxon>
    </lineage>
</organism>
<gene>
    <name evidence="3" type="primary">ubiE_3</name>
    <name evidence="3" type="ORF">DAVIS_01548</name>
</gene>
<dbReference type="InterPro" id="IPR013216">
    <property type="entry name" value="Methyltransf_11"/>
</dbReference>
<dbReference type="Gene3D" id="3.40.50.150">
    <property type="entry name" value="Vaccinia Virus protein VP39"/>
    <property type="match status" value="1"/>
</dbReference>
<feature type="domain" description="Methyltransferase type 11" evidence="2">
    <location>
        <begin position="63"/>
        <end position="157"/>
    </location>
</feature>
<accession>A0A3E2MZ52</accession>
<dbReference type="Proteomes" id="UP000257451">
    <property type="component" value="Unassembled WGS sequence"/>
</dbReference>
<protein>
    <submittedName>
        <fullName evidence="3">Ubiquinone/menaquinone biosynthesis C-methyltransferase UbiE</fullName>
        <ecNumber evidence="3">2.1.1.163</ecNumber>
    </submittedName>
</protein>
<dbReference type="SUPFAM" id="SSF53335">
    <property type="entry name" value="S-adenosyl-L-methionine-dependent methyltransferases"/>
    <property type="match status" value="1"/>
</dbReference>
<evidence type="ECO:0000313" key="4">
    <source>
        <dbReference type="Proteomes" id="UP000257451"/>
    </source>
</evidence>